<keyword evidence="2" id="KW-0378">Hydrolase</keyword>
<dbReference type="Proteomes" id="UP000479756">
    <property type="component" value="Unassembled WGS sequence"/>
</dbReference>
<dbReference type="Pfam" id="PF12697">
    <property type="entry name" value="Abhydrolase_6"/>
    <property type="match status" value="1"/>
</dbReference>
<keyword evidence="3" id="KW-1185">Reference proteome</keyword>
<comment type="caution">
    <text evidence="2">The sequence shown here is derived from an EMBL/GenBank/DDBJ whole genome shotgun (WGS) entry which is preliminary data.</text>
</comment>
<sequence length="387" mass="41655">MARSTISTARLLVASALTLGAVALVGTVAAAAFSVAVARRVVTPSKRRVEDIRIIGVTETTITLASTPDSRLPGTYSFWFARGSGHAKLGPIIDQTPATVTRELIGVDFGDLAGSERGYLAGWVYLSPAELGVPFEEVAIPTELGDAPAWSVPAASDSGRWLIAVHGRGVKRAEGLRAVEVARRCGYHSLLISYRNDGDAPRSLDGRYGLGDTEWRDVDAAIGYAVEHGATEVVLMGWSMGGATVLQAATRSERRSVIRGLILESPVVDWGATLAYQASFLRIPRPVGRVAEELITQSWSAPLTGQAEPIDLARLDFVTRASELEIPVLLLHSIDDGFVPADASRALAAARPDIVSYEEWTVARHTKLWNYDSERWNAAIGSWLSRL</sequence>
<feature type="domain" description="AB hydrolase-1" evidence="1">
    <location>
        <begin position="164"/>
        <end position="358"/>
    </location>
</feature>
<dbReference type="InterPro" id="IPR000073">
    <property type="entry name" value="AB_hydrolase_1"/>
</dbReference>
<dbReference type="GO" id="GO:0016787">
    <property type="term" value="F:hydrolase activity"/>
    <property type="evidence" value="ECO:0007669"/>
    <property type="project" value="UniProtKB-KW"/>
</dbReference>
<dbReference type="AlphaFoldDB" id="A0A7C9PLG7"/>
<evidence type="ECO:0000313" key="2">
    <source>
        <dbReference type="EMBL" id="NEM90253.1"/>
    </source>
</evidence>
<dbReference type="SUPFAM" id="SSF53474">
    <property type="entry name" value="alpha/beta-Hydrolases"/>
    <property type="match status" value="1"/>
</dbReference>
<dbReference type="Gene3D" id="3.40.50.1820">
    <property type="entry name" value="alpha/beta hydrolase"/>
    <property type="match status" value="1"/>
</dbReference>
<gene>
    <name evidence="2" type="ORF">G3T37_02660</name>
</gene>
<dbReference type="InterPro" id="IPR029058">
    <property type="entry name" value="AB_hydrolase_fold"/>
</dbReference>
<reference evidence="2 3" key="1">
    <citation type="journal article" date="2014" name="Int. J. Syst. Evol. Microbiol.">
        <title>Description of Galbitalea soli gen. nov., sp. nov., and Frondihabitans sucicola sp. nov.</title>
        <authorList>
            <person name="Kim S.J."/>
            <person name="Lim J.M."/>
            <person name="Ahn J.H."/>
            <person name="Weon H.Y."/>
            <person name="Hamada M."/>
            <person name="Suzuki K."/>
            <person name="Ahn T.Y."/>
            <person name="Kwon S.W."/>
        </authorList>
    </citation>
    <scope>NUCLEOTIDE SEQUENCE [LARGE SCALE GENOMIC DNA]</scope>
    <source>
        <strain evidence="2 3">NBRC 108727</strain>
    </source>
</reference>
<evidence type="ECO:0000259" key="1">
    <source>
        <dbReference type="Pfam" id="PF12697"/>
    </source>
</evidence>
<dbReference type="RefSeq" id="WP_163471920.1">
    <property type="nucleotide sequence ID" value="NZ_JAAGWZ010000001.1"/>
</dbReference>
<name>A0A7C9PLG7_9MICO</name>
<evidence type="ECO:0000313" key="3">
    <source>
        <dbReference type="Proteomes" id="UP000479756"/>
    </source>
</evidence>
<dbReference type="EMBL" id="JAAGWZ010000001">
    <property type="protein sequence ID" value="NEM90253.1"/>
    <property type="molecule type" value="Genomic_DNA"/>
</dbReference>
<organism evidence="2 3">
    <name type="scientific">Galbitalea soli</name>
    <dbReference type="NCBI Taxonomy" id="1268042"/>
    <lineage>
        <taxon>Bacteria</taxon>
        <taxon>Bacillati</taxon>
        <taxon>Actinomycetota</taxon>
        <taxon>Actinomycetes</taxon>
        <taxon>Micrococcales</taxon>
        <taxon>Microbacteriaceae</taxon>
        <taxon>Galbitalea</taxon>
    </lineage>
</organism>
<dbReference type="PANTHER" id="PTHR12277:SF79">
    <property type="entry name" value="XAA-PRO DIPEPTIDYL-PEPTIDASE-RELATED"/>
    <property type="match status" value="1"/>
</dbReference>
<proteinExistence type="predicted"/>
<accession>A0A7C9PLG7</accession>
<dbReference type="PANTHER" id="PTHR12277">
    <property type="entry name" value="ALPHA/BETA HYDROLASE DOMAIN-CONTAINING PROTEIN"/>
    <property type="match status" value="1"/>
</dbReference>
<protein>
    <submittedName>
        <fullName evidence="2">Alpha/beta hydrolase</fullName>
    </submittedName>
</protein>